<evidence type="ECO:0000313" key="2">
    <source>
        <dbReference type="EMBL" id="KAK0501073.1"/>
    </source>
</evidence>
<organism evidence="2 3">
    <name type="scientific">Armillaria luteobubalina</name>
    <dbReference type="NCBI Taxonomy" id="153913"/>
    <lineage>
        <taxon>Eukaryota</taxon>
        <taxon>Fungi</taxon>
        <taxon>Dikarya</taxon>
        <taxon>Basidiomycota</taxon>
        <taxon>Agaricomycotina</taxon>
        <taxon>Agaricomycetes</taxon>
        <taxon>Agaricomycetidae</taxon>
        <taxon>Agaricales</taxon>
        <taxon>Marasmiineae</taxon>
        <taxon>Physalacriaceae</taxon>
        <taxon>Armillaria</taxon>
    </lineage>
</organism>
<sequence>YMAESLRREGHGDAISQSRCAAIGCEETEFPFCCVTCRDGRMFCQICIVSLHDACPMHIIQCWNGNYFDKIPLRELGMRYQVGHLVGEACPHPRLAFSNHFTVIDTNGIHDVALNFCSCMQRHPFAMQLQGSWHFPVTDIEPCT</sequence>
<accession>A0AA39USF2</accession>
<feature type="domain" description="CxC2-like cysteine cluster KDZ transposase-associated" evidence="1">
    <location>
        <begin position="73"/>
        <end position="144"/>
    </location>
</feature>
<evidence type="ECO:0000313" key="3">
    <source>
        <dbReference type="Proteomes" id="UP001175228"/>
    </source>
</evidence>
<evidence type="ECO:0000259" key="1">
    <source>
        <dbReference type="Pfam" id="PF18803"/>
    </source>
</evidence>
<dbReference type="EMBL" id="JAUEPU010000007">
    <property type="protein sequence ID" value="KAK0501073.1"/>
    <property type="molecule type" value="Genomic_DNA"/>
</dbReference>
<reference evidence="2" key="1">
    <citation type="submission" date="2023-06" db="EMBL/GenBank/DDBJ databases">
        <authorList>
            <consortium name="Lawrence Berkeley National Laboratory"/>
            <person name="Ahrendt S."/>
            <person name="Sahu N."/>
            <person name="Indic B."/>
            <person name="Wong-Bajracharya J."/>
            <person name="Merenyi Z."/>
            <person name="Ke H.-M."/>
            <person name="Monk M."/>
            <person name="Kocsube S."/>
            <person name="Drula E."/>
            <person name="Lipzen A."/>
            <person name="Balint B."/>
            <person name="Henrissat B."/>
            <person name="Andreopoulos B."/>
            <person name="Martin F.M."/>
            <person name="Harder C.B."/>
            <person name="Rigling D."/>
            <person name="Ford K.L."/>
            <person name="Foster G.D."/>
            <person name="Pangilinan J."/>
            <person name="Papanicolaou A."/>
            <person name="Barry K."/>
            <person name="LaButti K."/>
            <person name="Viragh M."/>
            <person name="Koriabine M."/>
            <person name="Yan M."/>
            <person name="Riley R."/>
            <person name="Champramary S."/>
            <person name="Plett K.L."/>
            <person name="Tsai I.J."/>
            <person name="Slot J."/>
            <person name="Sipos G."/>
            <person name="Plett J."/>
            <person name="Nagy L.G."/>
            <person name="Grigoriev I.V."/>
        </authorList>
    </citation>
    <scope>NUCLEOTIDE SEQUENCE</scope>
    <source>
        <strain evidence="2">HWK02</strain>
    </source>
</reference>
<protein>
    <recommendedName>
        <fullName evidence="1">CxC2-like cysteine cluster KDZ transposase-associated domain-containing protein</fullName>
    </recommendedName>
</protein>
<name>A0AA39USF2_9AGAR</name>
<feature type="non-terminal residue" evidence="2">
    <location>
        <position position="144"/>
    </location>
</feature>
<comment type="caution">
    <text evidence="2">The sequence shown here is derived from an EMBL/GenBank/DDBJ whole genome shotgun (WGS) entry which is preliminary data.</text>
</comment>
<dbReference type="AlphaFoldDB" id="A0AA39USF2"/>
<keyword evidence="3" id="KW-1185">Reference proteome</keyword>
<dbReference type="Proteomes" id="UP001175228">
    <property type="component" value="Unassembled WGS sequence"/>
</dbReference>
<dbReference type="InterPro" id="IPR041457">
    <property type="entry name" value="CxC2_KDZ-assoc"/>
</dbReference>
<dbReference type="Pfam" id="PF18803">
    <property type="entry name" value="CxC2"/>
    <property type="match status" value="1"/>
</dbReference>
<proteinExistence type="predicted"/>
<feature type="non-terminal residue" evidence="2">
    <location>
        <position position="1"/>
    </location>
</feature>
<gene>
    <name evidence="2" type="ORF">EDD18DRAFT_1016875</name>
</gene>